<evidence type="ECO:0000313" key="1">
    <source>
        <dbReference type="EMBL" id="CAB5214273.1"/>
    </source>
</evidence>
<reference evidence="1" key="1">
    <citation type="submission" date="2020-05" db="EMBL/GenBank/DDBJ databases">
        <authorList>
            <person name="Chiriac C."/>
            <person name="Salcher M."/>
            <person name="Ghai R."/>
            <person name="Kavagutti S V."/>
        </authorList>
    </citation>
    <scope>NUCLEOTIDE SEQUENCE</scope>
</reference>
<gene>
    <name evidence="1" type="ORF">UFOVP195_46</name>
</gene>
<proteinExistence type="predicted"/>
<dbReference type="EMBL" id="LR798241">
    <property type="protein sequence ID" value="CAB5214273.1"/>
    <property type="molecule type" value="Genomic_DNA"/>
</dbReference>
<dbReference type="InterPro" id="IPR038258">
    <property type="entry name" value="Gp4_sf"/>
</dbReference>
<sequence>MTTAATPIQIISRALKDIGALEAGETPTADAAQDAFDMLNDLVGQWSNENMMVYYTSEIIFPVVSNQIQYTIGPTGQIGATITGSIAGTILTVTGLASGAICVGQKLSGTGIAPGTIIVDFITGAGGNVNMLGTYTVSIPQTVASTSIRAYYERPLSISSAFVRVSTTSNGVPIYGGGLDYPVAVLGLDEYEMIGLKSLNGPWPKAIYYQPAEQLATIYVWPNPAQGELHLFTSTSFSEYVSLYDAINLPQGYNMALRWCLAERLMPMYGKVSQAQIAMIGGFAAQAKATIKRTNMLPAPVARYPDALLMGKAKDAAFIMDGGFR</sequence>
<organism evidence="1">
    <name type="scientific">uncultured Caudovirales phage</name>
    <dbReference type="NCBI Taxonomy" id="2100421"/>
    <lineage>
        <taxon>Viruses</taxon>
        <taxon>Duplodnaviria</taxon>
        <taxon>Heunggongvirae</taxon>
        <taxon>Uroviricota</taxon>
        <taxon>Caudoviricetes</taxon>
        <taxon>Peduoviridae</taxon>
        <taxon>Maltschvirus</taxon>
        <taxon>Maltschvirus maltsch</taxon>
    </lineage>
</organism>
<dbReference type="Gene3D" id="1.10.3230.20">
    <property type="entry name" value="P22 tail accessory factor (Gp4)"/>
    <property type="match status" value="2"/>
</dbReference>
<protein>
    <submittedName>
        <fullName evidence="1">Uncharacterized protein</fullName>
    </submittedName>
</protein>
<accession>A0A6J7WFZ9</accession>
<name>A0A6J7WFZ9_9CAUD</name>